<gene>
    <name evidence="3" type="ORF">RDB_LOCUS161967</name>
</gene>
<keyword evidence="1" id="KW-0175">Coiled coil</keyword>
<sequence>MASNKQAADTSTPDDTTNPHRRPMRGTGNLVARGLSELVSVPGLKDVASFAKEGVKALRSDIFQGPGLNDVQTQKQLDIIERLLARTDKADAALITRHNHRPPESDPIAREGLDGIKSFRRRLEVYKAELEKSLKEDRSTKFAYQNDIAQFLVQKNEQVSECVSDFCVDGSIQANHAIQQLSESNQQIQMLSEVVAGLKEQIQTLQCLWAYTTDPVSLPGFSKRQSTTMYSSFVTSISVQWVHGMPPDMLVNFPSLRSACLSMSCDYQFNPFPDQLSIEMYPGAAAELELQPGFTFLQPVTMFPPGMTSLSVQSTHGGETPLLRNLGLQCPELRALRLNKCTMFDCCTRTELAKSREAGSLTKSGYYDQIADVSECPFWVMFPFDHDIYFGGEGVEAYANEIAAELAPLRKLEEIALGVYLSPFTALAEHRLTHYPWRHLEMAQAAGNTTVPVDLSNVPPGPAHAVMQHPINIPPSNQNALLPFPSFKMPPPTYFNPALWSYDCKACRKAYSDSTFAAERAVGMVLAETLPKLKQIEWASFFETHQPSHRDCGQGAFNYRRGTGAHKWRVVRDKEGILVDLMQVH</sequence>
<evidence type="ECO:0000313" key="4">
    <source>
        <dbReference type="Proteomes" id="UP000663861"/>
    </source>
</evidence>
<feature type="coiled-coil region" evidence="1">
    <location>
        <begin position="181"/>
        <end position="208"/>
    </location>
</feature>
<organism evidence="3 4">
    <name type="scientific">Rhizoctonia solani</name>
    <dbReference type="NCBI Taxonomy" id="456999"/>
    <lineage>
        <taxon>Eukaryota</taxon>
        <taxon>Fungi</taxon>
        <taxon>Dikarya</taxon>
        <taxon>Basidiomycota</taxon>
        <taxon>Agaricomycotina</taxon>
        <taxon>Agaricomycetes</taxon>
        <taxon>Cantharellales</taxon>
        <taxon>Ceratobasidiaceae</taxon>
        <taxon>Rhizoctonia</taxon>
    </lineage>
</organism>
<comment type="caution">
    <text evidence="3">The sequence shown here is derived from an EMBL/GenBank/DDBJ whole genome shotgun (WGS) entry which is preliminary data.</text>
</comment>
<dbReference type="Proteomes" id="UP000663861">
    <property type="component" value="Unassembled WGS sequence"/>
</dbReference>
<proteinExistence type="predicted"/>
<protein>
    <submittedName>
        <fullName evidence="3">Uncharacterized protein</fullName>
    </submittedName>
</protein>
<feature type="compositionally biased region" description="Polar residues" evidence="2">
    <location>
        <begin position="1"/>
        <end position="16"/>
    </location>
</feature>
<dbReference type="EMBL" id="CAJMWY010004229">
    <property type="protein sequence ID" value="CAE6524607.1"/>
    <property type="molecule type" value="Genomic_DNA"/>
</dbReference>
<dbReference type="AlphaFoldDB" id="A0A8H3DCL3"/>
<evidence type="ECO:0000313" key="3">
    <source>
        <dbReference type="EMBL" id="CAE6524607.1"/>
    </source>
</evidence>
<evidence type="ECO:0000256" key="1">
    <source>
        <dbReference type="SAM" id="Coils"/>
    </source>
</evidence>
<accession>A0A8H3DCL3</accession>
<evidence type="ECO:0000256" key="2">
    <source>
        <dbReference type="SAM" id="MobiDB-lite"/>
    </source>
</evidence>
<name>A0A8H3DCL3_9AGAM</name>
<feature type="region of interest" description="Disordered" evidence="2">
    <location>
        <begin position="1"/>
        <end position="28"/>
    </location>
</feature>
<reference evidence="3" key="1">
    <citation type="submission" date="2021-01" db="EMBL/GenBank/DDBJ databases">
        <authorList>
            <person name="Kaushik A."/>
        </authorList>
    </citation>
    <scope>NUCLEOTIDE SEQUENCE</scope>
    <source>
        <strain evidence="3">AG4-RS23</strain>
    </source>
</reference>